<dbReference type="Gene3D" id="2.40.33.20">
    <property type="entry name" value="PK beta-barrel domain-like"/>
    <property type="match status" value="1"/>
</dbReference>
<dbReference type="GO" id="GO:0030170">
    <property type="term" value="F:pyridoxal phosphate binding"/>
    <property type="evidence" value="ECO:0007669"/>
    <property type="project" value="InterPro"/>
</dbReference>
<dbReference type="SUPFAM" id="SSF50800">
    <property type="entry name" value="PK beta-barrel domain-like"/>
    <property type="match status" value="1"/>
</dbReference>
<dbReference type="AlphaFoldDB" id="A0A562RN37"/>
<dbReference type="Pfam" id="PF03473">
    <property type="entry name" value="MOSC"/>
    <property type="match status" value="1"/>
</dbReference>
<feature type="domain" description="MOSC" evidence="1">
    <location>
        <begin position="26"/>
        <end position="175"/>
    </location>
</feature>
<evidence type="ECO:0000313" key="2">
    <source>
        <dbReference type="EMBL" id="TWI70465.1"/>
    </source>
</evidence>
<dbReference type="PROSITE" id="PS51340">
    <property type="entry name" value="MOSC"/>
    <property type="match status" value="1"/>
</dbReference>
<dbReference type="Proteomes" id="UP000316291">
    <property type="component" value="Unassembled WGS sequence"/>
</dbReference>
<sequence>MSQGHDLALEGSVVAVAADRGHHFSKPTQDRIILAEGHGVEGDAHAGPFVRHRYLARRRPRLPNLRQVHLIPSELFPSLLEAGFEIGAGDLGENVTTAGLDLERMPLGTLIELGPAAVVELTGLRTPCVLIDRFRAGLKRQVLSSAETGPAFKSGVLGVVRAGGPVVAGDSARVRLPSSSVTDIKSNLPDRTTPLGAELFKRYRWQIQIYAVRRAVSLIRPSLRKQDRFKNLRRPDRKSPCCRGRTS</sequence>
<evidence type="ECO:0000259" key="1">
    <source>
        <dbReference type="PROSITE" id="PS51340"/>
    </source>
</evidence>
<dbReference type="InterPro" id="IPR052716">
    <property type="entry name" value="MOSC_domain"/>
</dbReference>
<dbReference type="PANTHER" id="PTHR36930">
    <property type="entry name" value="METAL-SULFUR CLUSTER BIOSYNTHESIS PROTEINS YUAD-RELATED"/>
    <property type="match status" value="1"/>
</dbReference>
<proteinExistence type="predicted"/>
<accession>A0A562RN37</accession>
<dbReference type="PANTHER" id="PTHR36930:SF1">
    <property type="entry name" value="MOSC DOMAIN-CONTAINING PROTEIN"/>
    <property type="match status" value="1"/>
</dbReference>
<reference evidence="2 3" key="1">
    <citation type="journal article" date="2015" name="Stand. Genomic Sci.">
        <title>Genomic Encyclopedia of Bacterial and Archaeal Type Strains, Phase III: the genomes of soil and plant-associated and newly described type strains.</title>
        <authorList>
            <person name="Whitman W.B."/>
            <person name="Woyke T."/>
            <person name="Klenk H.P."/>
            <person name="Zhou Y."/>
            <person name="Lilburn T.G."/>
            <person name="Beck B.J."/>
            <person name="De Vos P."/>
            <person name="Vandamme P."/>
            <person name="Eisen J.A."/>
            <person name="Garrity G."/>
            <person name="Hugenholtz P."/>
            <person name="Kyrpides N.C."/>
        </authorList>
    </citation>
    <scope>NUCLEOTIDE SEQUENCE [LARGE SCALE GENOMIC DNA]</scope>
    <source>
        <strain evidence="2 3">CGMCC 1.10948</strain>
    </source>
</reference>
<dbReference type="InterPro" id="IPR005302">
    <property type="entry name" value="MoCF_Sase_C"/>
</dbReference>
<name>A0A562RN37_9BRAD</name>
<comment type="caution">
    <text evidence="2">The sequence shown here is derived from an EMBL/GenBank/DDBJ whole genome shotgun (WGS) entry which is preliminary data.</text>
</comment>
<dbReference type="EMBL" id="VLLA01000008">
    <property type="protein sequence ID" value="TWI70465.1"/>
    <property type="molecule type" value="Genomic_DNA"/>
</dbReference>
<evidence type="ECO:0000313" key="3">
    <source>
        <dbReference type="Proteomes" id="UP000316291"/>
    </source>
</evidence>
<gene>
    <name evidence="2" type="ORF">IQ16_03638</name>
</gene>
<dbReference type="InterPro" id="IPR011037">
    <property type="entry name" value="Pyrv_Knase-like_insert_dom_sf"/>
</dbReference>
<keyword evidence="3" id="KW-1185">Reference proteome</keyword>
<organism evidence="2 3">
    <name type="scientific">Bradyrhizobium huanghuaihaiense</name>
    <dbReference type="NCBI Taxonomy" id="990078"/>
    <lineage>
        <taxon>Bacteria</taxon>
        <taxon>Pseudomonadati</taxon>
        <taxon>Pseudomonadota</taxon>
        <taxon>Alphaproteobacteria</taxon>
        <taxon>Hyphomicrobiales</taxon>
        <taxon>Nitrobacteraceae</taxon>
        <taxon>Bradyrhizobium</taxon>
    </lineage>
</organism>
<protein>
    <recommendedName>
        <fullName evidence="1">MOSC domain-containing protein</fullName>
    </recommendedName>
</protein>
<dbReference type="GO" id="GO:0003824">
    <property type="term" value="F:catalytic activity"/>
    <property type="evidence" value="ECO:0007669"/>
    <property type="project" value="InterPro"/>
</dbReference>
<dbReference type="GO" id="GO:0030151">
    <property type="term" value="F:molybdenum ion binding"/>
    <property type="evidence" value="ECO:0007669"/>
    <property type="project" value="InterPro"/>
</dbReference>